<evidence type="ECO:0000313" key="4">
    <source>
        <dbReference type="Proteomes" id="UP000479241"/>
    </source>
</evidence>
<gene>
    <name evidence="3" type="ORF">GCU60_12010</name>
</gene>
<protein>
    <recommendedName>
        <fullName evidence="2">SnoaL-like domain-containing protein</fullName>
    </recommendedName>
</protein>
<reference evidence="3 4" key="1">
    <citation type="submission" date="2019-12" db="EMBL/GenBank/DDBJ databases">
        <title>the WGS of Blastococcus saxobsidens 67B17.</title>
        <authorList>
            <person name="Jiang Z."/>
        </authorList>
    </citation>
    <scope>NUCLEOTIDE SEQUENCE [LARGE SCALE GENOMIC DNA]</scope>
    <source>
        <strain evidence="3 4">67B17</strain>
    </source>
</reference>
<dbReference type="RefSeq" id="WP_163205492.1">
    <property type="nucleotide sequence ID" value="NZ_JAAGWG010000016.1"/>
</dbReference>
<feature type="compositionally biased region" description="Low complexity" evidence="1">
    <location>
        <begin position="133"/>
        <end position="147"/>
    </location>
</feature>
<comment type="caution">
    <text evidence="3">The sequence shown here is derived from an EMBL/GenBank/DDBJ whole genome shotgun (WGS) entry which is preliminary data.</text>
</comment>
<dbReference type="SUPFAM" id="SSF54427">
    <property type="entry name" value="NTF2-like"/>
    <property type="match status" value="1"/>
</dbReference>
<feature type="region of interest" description="Disordered" evidence="1">
    <location>
        <begin position="128"/>
        <end position="147"/>
    </location>
</feature>
<dbReference type="InterPro" id="IPR037401">
    <property type="entry name" value="SnoaL-like"/>
</dbReference>
<accession>A0A6L9W399</accession>
<sequence length="147" mass="16066">MAAHNQVLAALYEAYNRHDADAAAELYVRDGTHEDVAVGRPARGREAIAAGLHRLFTAFPDARWTPSKQLEHDGRAFGTYLLTGTLQQDMGPFPAGGQRLELRGVHVLETDSGLIRLSQDFWDSATFQRQMAPTTSPTTSPEGETTA</sequence>
<dbReference type="InterPro" id="IPR032710">
    <property type="entry name" value="NTF2-like_dom_sf"/>
</dbReference>
<name>A0A6L9W399_9ACTN</name>
<feature type="domain" description="SnoaL-like" evidence="2">
    <location>
        <begin position="9"/>
        <end position="116"/>
    </location>
</feature>
<dbReference type="AlphaFoldDB" id="A0A6L9W399"/>
<evidence type="ECO:0000259" key="2">
    <source>
        <dbReference type="Pfam" id="PF12680"/>
    </source>
</evidence>
<evidence type="ECO:0000256" key="1">
    <source>
        <dbReference type="SAM" id="MobiDB-lite"/>
    </source>
</evidence>
<dbReference type="EMBL" id="JAAGWG010000016">
    <property type="protein sequence ID" value="NEK86473.1"/>
    <property type="molecule type" value="Genomic_DNA"/>
</dbReference>
<dbReference type="Pfam" id="PF12680">
    <property type="entry name" value="SnoaL_2"/>
    <property type="match status" value="1"/>
</dbReference>
<evidence type="ECO:0000313" key="3">
    <source>
        <dbReference type="EMBL" id="NEK86473.1"/>
    </source>
</evidence>
<proteinExistence type="predicted"/>
<organism evidence="3 4">
    <name type="scientific">Blastococcus saxobsidens</name>
    <dbReference type="NCBI Taxonomy" id="138336"/>
    <lineage>
        <taxon>Bacteria</taxon>
        <taxon>Bacillati</taxon>
        <taxon>Actinomycetota</taxon>
        <taxon>Actinomycetes</taxon>
        <taxon>Geodermatophilales</taxon>
        <taxon>Geodermatophilaceae</taxon>
        <taxon>Blastococcus</taxon>
    </lineage>
</organism>
<dbReference type="CDD" id="cd00531">
    <property type="entry name" value="NTF2_like"/>
    <property type="match status" value="1"/>
</dbReference>
<dbReference type="Proteomes" id="UP000479241">
    <property type="component" value="Unassembled WGS sequence"/>
</dbReference>
<dbReference type="Gene3D" id="3.10.450.50">
    <property type="match status" value="1"/>
</dbReference>